<keyword evidence="2 5" id="KW-0808">Transferase</keyword>
<comment type="similarity">
    <text evidence="3">Belongs to the N(4)/N(6)-methyltransferase family.</text>
</comment>
<feature type="domain" description="DNA methylase N-4/N-6" evidence="4">
    <location>
        <begin position="23"/>
        <end position="289"/>
    </location>
</feature>
<evidence type="ECO:0000313" key="5">
    <source>
        <dbReference type="EMBL" id="CCI52180.1"/>
    </source>
</evidence>
<dbReference type="Pfam" id="PF01555">
    <property type="entry name" value="N6_N4_Mtase"/>
    <property type="match status" value="1"/>
</dbReference>
<keyword evidence="1 5" id="KW-0489">Methyltransferase</keyword>
<dbReference type="EC" id="2.1.1.-" evidence="3"/>
<protein>
    <recommendedName>
        <fullName evidence="3">Methyltransferase</fullName>
        <ecNumber evidence="3">2.1.1.-</ecNumber>
    </recommendedName>
</protein>
<dbReference type="Proteomes" id="UP000035720">
    <property type="component" value="Unassembled WGS sequence"/>
</dbReference>
<dbReference type="GO" id="GO:0008170">
    <property type="term" value="F:N-methyltransferase activity"/>
    <property type="evidence" value="ECO:0007669"/>
    <property type="project" value="InterPro"/>
</dbReference>
<name>A0A077M8H0_9MICO</name>
<reference evidence="5 6" key="1">
    <citation type="journal article" date="2013" name="ISME J.">
        <title>A metabolic model for members of the genus Tetrasphaera involved in enhanced biological phosphorus removal.</title>
        <authorList>
            <person name="Kristiansen R."/>
            <person name="Nguyen H.T.T."/>
            <person name="Saunders A.M."/>
            <person name="Nielsen J.L."/>
            <person name="Wimmer R."/>
            <person name="Le V.Q."/>
            <person name="McIlroy S.J."/>
            <person name="Petrovski S."/>
            <person name="Seviour R.J."/>
            <person name="Calteau A."/>
            <person name="Nielsen K.L."/>
            <person name="Nielsen P.H."/>
        </authorList>
    </citation>
    <scope>NUCLEOTIDE SEQUENCE [LARGE SCALE GENOMIC DNA]</scope>
    <source>
        <strain evidence="5 6">Ben 74</strain>
    </source>
</reference>
<evidence type="ECO:0000259" key="4">
    <source>
        <dbReference type="Pfam" id="PF01555"/>
    </source>
</evidence>
<sequence>MQFDRLYHADCLARLGDLPAESVHALITDIPYGIGAEDWDVLHANTNSAYLGASPAQAKANGAFKRRGKPLNGWSAADREIGKEYETWCAEWLQLAYPALKPGASVLLFAGRRFSHRLMVALEDSGYTIKDQIAWIKPQALHRAQRLSVVYEKRADEASAEEWQGWRLGNLRPRFEPIIWATKPYKIGTTIADNVLRYGVGAYNPDALERFSRDSANIFEVGMHRNEAKVHPTQKPLALMSALVELVTKEEQVVLDPFAGSATTLVAAKAVGRRFIGFERERAYYEAATERLNATDPARLF</sequence>
<dbReference type="EMBL" id="CAJC01000057">
    <property type="protein sequence ID" value="CCI52180.1"/>
    <property type="molecule type" value="Genomic_DNA"/>
</dbReference>
<keyword evidence="6" id="KW-1185">Reference proteome</keyword>
<dbReference type="PRINTS" id="PR00508">
    <property type="entry name" value="S21N4MTFRASE"/>
</dbReference>
<dbReference type="InterPro" id="IPR001091">
    <property type="entry name" value="RM_Methyltransferase"/>
</dbReference>
<dbReference type="InterPro" id="IPR029063">
    <property type="entry name" value="SAM-dependent_MTases_sf"/>
</dbReference>
<dbReference type="GO" id="GO:0003677">
    <property type="term" value="F:DNA binding"/>
    <property type="evidence" value="ECO:0007669"/>
    <property type="project" value="InterPro"/>
</dbReference>
<evidence type="ECO:0000313" key="6">
    <source>
        <dbReference type="Proteomes" id="UP000035720"/>
    </source>
</evidence>
<organism evidence="5 6">
    <name type="scientific">Nostocoides jenkinsii Ben 74</name>
    <dbReference type="NCBI Taxonomy" id="1193518"/>
    <lineage>
        <taxon>Bacteria</taxon>
        <taxon>Bacillati</taxon>
        <taxon>Actinomycetota</taxon>
        <taxon>Actinomycetes</taxon>
        <taxon>Micrococcales</taxon>
        <taxon>Intrasporangiaceae</taxon>
        <taxon>Nostocoides</taxon>
    </lineage>
</organism>
<dbReference type="OrthoDB" id="9773060at2"/>
<dbReference type="InterPro" id="IPR002941">
    <property type="entry name" value="DNA_methylase_N4/N6"/>
</dbReference>
<evidence type="ECO:0000256" key="3">
    <source>
        <dbReference type="RuleBase" id="RU362026"/>
    </source>
</evidence>
<dbReference type="STRING" id="1193518.BN13_150041"/>
<evidence type="ECO:0000256" key="2">
    <source>
        <dbReference type="ARBA" id="ARBA00022679"/>
    </source>
</evidence>
<dbReference type="SUPFAM" id="SSF53335">
    <property type="entry name" value="S-adenosyl-L-methionine-dependent methyltransferases"/>
    <property type="match status" value="1"/>
</dbReference>
<dbReference type="Gene3D" id="3.40.50.150">
    <property type="entry name" value="Vaccinia Virus protein VP39"/>
    <property type="match status" value="1"/>
</dbReference>
<accession>A0A077M8H0</accession>
<dbReference type="GO" id="GO:0032259">
    <property type="term" value="P:methylation"/>
    <property type="evidence" value="ECO:0007669"/>
    <property type="project" value="UniProtKB-KW"/>
</dbReference>
<proteinExistence type="inferred from homology"/>
<comment type="caution">
    <text evidence="5">The sequence shown here is derived from an EMBL/GenBank/DDBJ whole genome shotgun (WGS) entry which is preliminary data.</text>
</comment>
<dbReference type="AlphaFoldDB" id="A0A077M8H0"/>
<evidence type="ECO:0000256" key="1">
    <source>
        <dbReference type="ARBA" id="ARBA00022603"/>
    </source>
</evidence>
<gene>
    <name evidence="5" type="primary">hindIIIM</name>
    <name evidence="5" type="ORF">BN13_150041</name>
</gene>